<evidence type="ECO:0000313" key="2">
    <source>
        <dbReference type="Proteomes" id="UP000605970"/>
    </source>
</evidence>
<organism evidence="1 2">
    <name type="scientific">Meloidogyne graminicola</name>
    <dbReference type="NCBI Taxonomy" id="189291"/>
    <lineage>
        <taxon>Eukaryota</taxon>
        <taxon>Metazoa</taxon>
        <taxon>Ecdysozoa</taxon>
        <taxon>Nematoda</taxon>
        <taxon>Chromadorea</taxon>
        <taxon>Rhabditida</taxon>
        <taxon>Tylenchina</taxon>
        <taxon>Tylenchomorpha</taxon>
        <taxon>Tylenchoidea</taxon>
        <taxon>Meloidogynidae</taxon>
        <taxon>Meloidogyninae</taxon>
        <taxon>Meloidogyne</taxon>
    </lineage>
</organism>
<accession>A0A8S9ZR40</accession>
<evidence type="ECO:0000313" key="1">
    <source>
        <dbReference type="EMBL" id="KAF7635935.1"/>
    </source>
</evidence>
<dbReference type="InterPro" id="IPR052501">
    <property type="entry name" value="Alpha-1-2_FucT"/>
</dbReference>
<name>A0A8S9ZR40_9BILA</name>
<dbReference type="Proteomes" id="UP000605970">
    <property type="component" value="Unassembled WGS sequence"/>
</dbReference>
<keyword evidence="2" id="KW-1185">Reference proteome</keyword>
<dbReference type="PANTHER" id="PTHR22898">
    <property type="entry name" value="UNCHARACTERIZED GLYCOSOL TRANSFERASE-RELATED"/>
    <property type="match status" value="1"/>
</dbReference>
<dbReference type="PANTHER" id="PTHR22898:SF3">
    <property type="entry name" value="ALPHA-1,2-FUCOSYLTRANSFERASE-RELATED"/>
    <property type="match status" value="1"/>
</dbReference>
<gene>
    <name evidence="1" type="ORF">Mgra_00004655</name>
</gene>
<protein>
    <submittedName>
        <fullName evidence="1">Uncharacterized protein</fullName>
    </submittedName>
</protein>
<dbReference type="EMBL" id="JABEBT010000036">
    <property type="protein sequence ID" value="KAF7635935.1"/>
    <property type="molecule type" value="Genomic_DNA"/>
</dbReference>
<dbReference type="AlphaFoldDB" id="A0A8S9ZR40"/>
<comment type="caution">
    <text evidence="1">The sequence shown here is derived from an EMBL/GenBank/DDBJ whole genome shotgun (WGS) entry which is preliminary data.</text>
</comment>
<sequence length="74" mass="8938">MYFASNYCNSFLMTASTSTYAWWIGFLMPKNVEIYYYNCHLECLHIKKEDYFLPKWNAITYNFKGNLEIINKLN</sequence>
<proteinExistence type="predicted"/>
<reference evidence="1" key="1">
    <citation type="journal article" date="2020" name="Ecol. Evol.">
        <title>Genome structure and content of the rice root-knot nematode (Meloidogyne graminicola).</title>
        <authorList>
            <person name="Phan N.T."/>
            <person name="Danchin E.G.J."/>
            <person name="Klopp C."/>
            <person name="Perfus-Barbeoch L."/>
            <person name="Kozlowski D.K."/>
            <person name="Koutsovoulos G.D."/>
            <person name="Lopez-Roques C."/>
            <person name="Bouchez O."/>
            <person name="Zahm M."/>
            <person name="Besnard G."/>
            <person name="Bellafiore S."/>
        </authorList>
    </citation>
    <scope>NUCLEOTIDE SEQUENCE</scope>
    <source>
        <strain evidence="1">VN-18</strain>
    </source>
</reference>
<dbReference type="OrthoDB" id="5815225at2759"/>